<reference evidence="2 3" key="1">
    <citation type="journal article" date="2007" name="Nature">
        <title>Evolution of genes and genomes on the Drosophila phylogeny.</title>
        <authorList>
            <consortium name="Drosophila 12 Genomes Consortium"/>
            <person name="Clark A.G."/>
            <person name="Eisen M.B."/>
            <person name="Smith D.R."/>
            <person name="Bergman C.M."/>
            <person name="Oliver B."/>
            <person name="Markow T.A."/>
            <person name="Kaufman T.C."/>
            <person name="Kellis M."/>
            <person name="Gelbart W."/>
            <person name="Iyer V.N."/>
            <person name="Pollard D.A."/>
            <person name="Sackton T.B."/>
            <person name="Larracuente A.M."/>
            <person name="Singh N.D."/>
            <person name="Abad J.P."/>
            <person name="Abt D.N."/>
            <person name="Adryan B."/>
            <person name="Aguade M."/>
            <person name="Akashi H."/>
            <person name="Anderson W.W."/>
            <person name="Aquadro C.F."/>
            <person name="Ardell D.H."/>
            <person name="Arguello R."/>
            <person name="Artieri C.G."/>
            <person name="Barbash D.A."/>
            <person name="Barker D."/>
            <person name="Barsanti P."/>
            <person name="Batterham P."/>
            <person name="Batzoglou S."/>
            <person name="Begun D."/>
            <person name="Bhutkar A."/>
            <person name="Blanco E."/>
            <person name="Bosak S.A."/>
            <person name="Bradley R.K."/>
            <person name="Brand A.D."/>
            <person name="Brent M.R."/>
            <person name="Brooks A.N."/>
            <person name="Brown R.H."/>
            <person name="Butlin R.K."/>
            <person name="Caggese C."/>
            <person name="Calvi B.R."/>
            <person name="Bernardo de Carvalho A."/>
            <person name="Caspi A."/>
            <person name="Castrezana S."/>
            <person name="Celniker S.E."/>
            <person name="Chang J.L."/>
            <person name="Chapple C."/>
            <person name="Chatterji S."/>
            <person name="Chinwalla A."/>
            <person name="Civetta A."/>
            <person name="Clifton S.W."/>
            <person name="Comeron J.M."/>
            <person name="Costello J.C."/>
            <person name="Coyne J.A."/>
            <person name="Daub J."/>
            <person name="David R.G."/>
            <person name="Delcher A.L."/>
            <person name="Delehaunty K."/>
            <person name="Do C.B."/>
            <person name="Ebling H."/>
            <person name="Edwards K."/>
            <person name="Eickbush T."/>
            <person name="Evans J.D."/>
            <person name="Filipski A."/>
            <person name="Findeiss S."/>
            <person name="Freyhult E."/>
            <person name="Fulton L."/>
            <person name="Fulton R."/>
            <person name="Garcia A.C."/>
            <person name="Gardiner A."/>
            <person name="Garfield D.A."/>
            <person name="Garvin B.E."/>
            <person name="Gibson G."/>
            <person name="Gilbert D."/>
            <person name="Gnerre S."/>
            <person name="Godfrey J."/>
            <person name="Good R."/>
            <person name="Gotea V."/>
            <person name="Gravely B."/>
            <person name="Greenberg A.J."/>
            <person name="Griffiths-Jones S."/>
            <person name="Gross S."/>
            <person name="Guigo R."/>
            <person name="Gustafson E.A."/>
            <person name="Haerty W."/>
            <person name="Hahn M.W."/>
            <person name="Halligan D.L."/>
            <person name="Halpern A.L."/>
            <person name="Halter G.M."/>
            <person name="Han M.V."/>
            <person name="Heger A."/>
            <person name="Hillier L."/>
            <person name="Hinrichs A.S."/>
            <person name="Holmes I."/>
            <person name="Hoskins R.A."/>
            <person name="Hubisz M.J."/>
            <person name="Hultmark D."/>
            <person name="Huntley M.A."/>
            <person name="Jaffe D.B."/>
            <person name="Jagadeeshan S."/>
            <person name="Jeck W.R."/>
            <person name="Johnson J."/>
            <person name="Jones C.D."/>
            <person name="Jordan W.C."/>
            <person name="Karpen G.H."/>
            <person name="Kataoka E."/>
            <person name="Keightley P.D."/>
            <person name="Kheradpour P."/>
            <person name="Kirkness E.F."/>
            <person name="Koerich L.B."/>
            <person name="Kristiansen K."/>
            <person name="Kudrna D."/>
            <person name="Kulathinal R.J."/>
            <person name="Kumar S."/>
            <person name="Kwok R."/>
            <person name="Lander E."/>
            <person name="Langley C.H."/>
            <person name="Lapoint R."/>
            <person name="Lazzaro B.P."/>
            <person name="Lee S.J."/>
            <person name="Levesque L."/>
            <person name="Li R."/>
            <person name="Lin C.F."/>
            <person name="Lin M.F."/>
            <person name="Lindblad-Toh K."/>
            <person name="Llopart A."/>
            <person name="Long M."/>
            <person name="Low L."/>
            <person name="Lozovsky E."/>
            <person name="Lu J."/>
            <person name="Luo M."/>
            <person name="Machado C.A."/>
            <person name="Makalowski W."/>
            <person name="Marzo M."/>
            <person name="Matsuda M."/>
            <person name="Matzkin L."/>
            <person name="McAllister B."/>
            <person name="McBride C.S."/>
            <person name="McKernan B."/>
            <person name="McKernan K."/>
            <person name="Mendez-Lago M."/>
            <person name="Minx P."/>
            <person name="Mollenhauer M.U."/>
            <person name="Montooth K."/>
            <person name="Mount S.M."/>
            <person name="Mu X."/>
            <person name="Myers E."/>
            <person name="Negre B."/>
            <person name="Newfeld S."/>
            <person name="Nielsen R."/>
            <person name="Noor M.A."/>
            <person name="O'Grady P."/>
            <person name="Pachter L."/>
            <person name="Papaceit M."/>
            <person name="Parisi M.J."/>
            <person name="Parisi M."/>
            <person name="Parts L."/>
            <person name="Pedersen J.S."/>
            <person name="Pesole G."/>
            <person name="Phillippy A.M."/>
            <person name="Ponting C.P."/>
            <person name="Pop M."/>
            <person name="Porcelli D."/>
            <person name="Powell J.R."/>
            <person name="Prohaska S."/>
            <person name="Pruitt K."/>
            <person name="Puig M."/>
            <person name="Quesneville H."/>
            <person name="Ram K.R."/>
            <person name="Rand D."/>
            <person name="Rasmussen M.D."/>
            <person name="Reed L.K."/>
            <person name="Reenan R."/>
            <person name="Reily A."/>
            <person name="Remington K.A."/>
            <person name="Rieger T.T."/>
            <person name="Ritchie M.G."/>
            <person name="Robin C."/>
            <person name="Rogers Y.H."/>
            <person name="Rohde C."/>
            <person name="Rozas J."/>
            <person name="Rubenfield M.J."/>
            <person name="Ruiz A."/>
            <person name="Russo S."/>
            <person name="Salzberg S.L."/>
            <person name="Sanchez-Gracia A."/>
            <person name="Saranga D.J."/>
            <person name="Sato H."/>
            <person name="Schaeffer S.W."/>
            <person name="Schatz M.C."/>
            <person name="Schlenke T."/>
            <person name="Schwartz R."/>
            <person name="Segarra C."/>
            <person name="Singh R.S."/>
            <person name="Sirot L."/>
            <person name="Sirota M."/>
            <person name="Sisneros N.B."/>
            <person name="Smith C.D."/>
            <person name="Smith T.F."/>
            <person name="Spieth J."/>
            <person name="Stage D.E."/>
            <person name="Stark A."/>
            <person name="Stephan W."/>
            <person name="Strausberg R.L."/>
            <person name="Strempel S."/>
            <person name="Sturgill D."/>
            <person name="Sutton G."/>
            <person name="Sutton G.G."/>
            <person name="Tao W."/>
            <person name="Teichmann S."/>
            <person name="Tobari Y.N."/>
            <person name="Tomimura Y."/>
            <person name="Tsolas J.M."/>
            <person name="Valente V.L."/>
            <person name="Venter E."/>
            <person name="Venter J.C."/>
            <person name="Vicario S."/>
            <person name="Vieira F.G."/>
            <person name="Vilella A.J."/>
            <person name="Villasante A."/>
            <person name="Walenz B."/>
            <person name="Wang J."/>
            <person name="Wasserman M."/>
            <person name="Watts T."/>
            <person name="Wilson D."/>
            <person name="Wilson R.K."/>
            <person name="Wing R.A."/>
            <person name="Wolfner M.F."/>
            <person name="Wong A."/>
            <person name="Wong G.K."/>
            <person name="Wu C.I."/>
            <person name="Wu G."/>
            <person name="Yamamoto D."/>
            <person name="Yang H.P."/>
            <person name="Yang S.P."/>
            <person name="Yorke J.A."/>
            <person name="Yoshida K."/>
            <person name="Zdobnov E."/>
            <person name="Zhang P."/>
            <person name="Zhang Y."/>
            <person name="Zimin A.V."/>
            <person name="Baldwin J."/>
            <person name="Abdouelleil A."/>
            <person name="Abdulkadir J."/>
            <person name="Abebe A."/>
            <person name="Abera B."/>
            <person name="Abreu J."/>
            <person name="Acer S.C."/>
            <person name="Aftuck L."/>
            <person name="Alexander A."/>
            <person name="An P."/>
            <person name="Anderson E."/>
            <person name="Anderson S."/>
            <person name="Arachi H."/>
            <person name="Azer M."/>
            <person name="Bachantsang P."/>
            <person name="Barry A."/>
            <person name="Bayul T."/>
            <person name="Berlin A."/>
            <person name="Bessette D."/>
            <person name="Bloom T."/>
            <person name="Blye J."/>
            <person name="Boguslavskiy L."/>
            <person name="Bonnet C."/>
            <person name="Boukhgalter B."/>
            <person name="Bourzgui I."/>
            <person name="Brown A."/>
            <person name="Cahill P."/>
            <person name="Channer S."/>
            <person name="Cheshatsang Y."/>
            <person name="Chuda L."/>
            <person name="Citroen M."/>
            <person name="Collymore A."/>
            <person name="Cooke P."/>
            <person name="Costello M."/>
            <person name="D'Aco K."/>
            <person name="Daza R."/>
            <person name="De Haan G."/>
            <person name="DeGray S."/>
            <person name="DeMaso C."/>
            <person name="Dhargay N."/>
            <person name="Dooley K."/>
            <person name="Dooley E."/>
            <person name="Doricent M."/>
            <person name="Dorje P."/>
            <person name="Dorjee K."/>
            <person name="Dupes A."/>
            <person name="Elong R."/>
            <person name="Falk J."/>
            <person name="Farina A."/>
            <person name="Faro S."/>
            <person name="Ferguson D."/>
            <person name="Fisher S."/>
            <person name="Foley C.D."/>
            <person name="Franke A."/>
            <person name="Friedrich D."/>
            <person name="Gadbois L."/>
            <person name="Gearin G."/>
            <person name="Gearin C.R."/>
            <person name="Giannoukos G."/>
            <person name="Goode T."/>
            <person name="Graham J."/>
            <person name="Grandbois E."/>
            <person name="Grewal S."/>
            <person name="Gyaltsen K."/>
            <person name="Hafez N."/>
            <person name="Hagos B."/>
            <person name="Hall J."/>
            <person name="Henson C."/>
            <person name="Hollinger A."/>
            <person name="Honan T."/>
            <person name="Huard M.D."/>
            <person name="Hughes L."/>
            <person name="Hurhula B."/>
            <person name="Husby M.E."/>
            <person name="Kamat A."/>
            <person name="Kanga B."/>
            <person name="Kashin S."/>
            <person name="Khazanovich D."/>
            <person name="Kisner P."/>
            <person name="Lance K."/>
            <person name="Lara M."/>
            <person name="Lee W."/>
            <person name="Lennon N."/>
            <person name="Letendre F."/>
            <person name="LeVine R."/>
            <person name="Lipovsky A."/>
            <person name="Liu X."/>
            <person name="Liu J."/>
            <person name="Liu S."/>
            <person name="Lokyitsang T."/>
            <person name="Lokyitsang Y."/>
            <person name="Lubonja R."/>
            <person name="Lui A."/>
            <person name="MacDonald P."/>
            <person name="Magnisalis V."/>
            <person name="Maru K."/>
            <person name="Matthews C."/>
            <person name="McCusker W."/>
            <person name="McDonough S."/>
            <person name="Mehta T."/>
            <person name="Meldrim J."/>
            <person name="Meneus L."/>
            <person name="Mihai O."/>
            <person name="Mihalev A."/>
            <person name="Mihova T."/>
            <person name="Mittelman R."/>
            <person name="Mlenga V."/>
            <person name="Montmayeur A."/>
            <person name="Mulrain L."/>
            <person name="Navidi A."/>
            <person name="Naylor J."/>
            <person name="Negash T."/>
            <person name="Nguyen T."/>
            <person name="Nguyen N."/>
            <person name="Nicol R."/>
            <person name="Norbu C."/>
            <person name="Norbu N."/>
            <person name="Novod N."/>
            <person name="O'Neill B."/>
            <person name="Osman S."/>
            <person name="Markiewicz E."/>
            <person name="Oyono O.L."/>
            <person name="Patti C."/>
            <person name="Phunkhang P."/>
            <person name="Pierre F."/>
            <person name="Priest M."/>
            <person name="Raghuraman S."/>
            <person name="Rege F."/>
            <person name="Reyes R."/>
            <person name="Rise C."/>
            <person name="Rogov P."/>
            <person name="Ross K."/>
            <person name="Ryan E."/>
            <person name="Settipalli S."/>
            <person name="Shea T."/>
            <person name="Sherpa N."/>
            <person name="Shi L."/>
            <person name="Shih D."/>
            <person name="Sparrow T."/>
            <person name="Spaulding J."/>
            <person name="Stalker J."/>
            <person name="Stange-Thomann N."/>
            <person name="Stavropoulos S."/>
            <person name="Stone C."/>
            <person name="Strader C."/>
            <person name="Tesfaye S."/>
            <person name="Thomson T."/>
            <person name="Thoulutsang Y."/>
            <person name="Thoulutsang D."/>
            <person name="Topham K."/>
            <person name="Topping I."/>
            <person name="Tsamla T."/>
            <person name="Vassiliev H."/>
            <person name="Vo A."/>
            <person name="Wangchuk T."/>
            <person name="Wangdi T."/>
            <person name="Weiand M."/>
            <person name="Wilkinson J."/>
            <person name="Wilson A."/>
            <person name="Yadav S."/>
            <person name="Young G."/>
            <person name="Yu Q."/>
            <person name="Zembek L."/>
            <person name="Zhong D."/>
            <person name="Zimmer A."/>
            <person name="Zwirko Z."/>
            <person name="Jaffe D.B."/>
            <person name="Alvarez P."/>
            <person name="Brockman W."/>
            <person name="Butler J."/>
            <person name="Chin C."/>
            <person name="Gnerre S."/>
            <person name="Grabherr M."/>
            <person name="Kleber M."/>
            <person name="Mauceli E."/>
            <person name="MacCallum I."/>
        </authorList>
    </citation>
    <scope>NUCLEOTIDE SEQUENCE [LARGE SCALE GENOMIC DNA]</scope>
    <source>
        <strain evidence="3">white501</strain>
    </source>
</reference>
<name>B4NTZ9_DROSI</name>
<evidence type="ECO:0000313" key="2">
    <source>
        <dbReference type="EMBL" id="EDX16446.1"/>
    </source>
</evidence>
<organism evidence="2 3">
    <name type="scientific">Drosophila simulans</name>
    <name type="common">Fruit fly</name>
    <dbReference type="NCBI Taxonomy" id="7240"/>
    <lineage>
        <taxon>Eukaryota</taxon>
        <taxon>Metazoa</taxon>
        <taxon>Ecdysozoa</taxon>
        <taxon>Arthropoda</taxon>
        <taxon>Hexapoda</taxon>
        <taxon>Insecta</taxon>
        <taxon>Pterygota</taxon>
        <taxon>Neoptera</taxon>
        <taxon>Endopterygota</taxon>
        <taxon>Diptera</taxon>
        <taxon>Brachycera</taxon>
        <taxon>Muscomorpha</taxon>
        <taxon>Ephydroidea</taxon>
        <taxon>Drosophilidae</taxon>
        <taxon>Drosophila</taxon>
        <taxon>Sophophora</taxon>
    </lineage>
</organism>
<dbReference type="EMBL" id="CH983426">
    <property type="protein sequence ID" value="EDX16446.1"/>
    <property type="molecule type" value="Genomic_DNA"/>
</dbReference>
<evidence type="ECO:0000256" key="1">
    <source>
        <dbReference type="SAM" id="MobiDB-lite"/>
    </source>
</evidence>
<dbReference type="HOGENOM" id="CLU_2515092_0_0_1"/>
<sequence length="85" mass="9205">MVKIRLGSQFVFATAGDRHAPPPNRHGGEKSAPTTTTRDINKITQHCPTQVSCVYKRRTKEPGLRRVGICAGSLITAGQSSPVVY</sequence>
<gene>
    <name evidence="2" type="primary">Dsim\GD24738</name>
    <name evidence="2" type="ORF">Dsim_GD24738</name>
</gene>
<keyword evidence="3" id="KW-1185">Reference proteome</keyword>
<evidence type="ECO:0000313" key="3">
    <source>
        <dbReference type="Proteomes" id="UP000000304"/>
    </source>
</evidence>
<dbReference type="AlphaFoldDB" id="B4NTZ9"/>
<dbReference type="OMA" id="QVSCVYK"/>
<feature type="region of interest" description="Disordered" evidence="1">
    <location>
        <begin position="13"/>
        <end position="42"/>
    </location>
</feature>
<protein>
    <submittedName>
        <fullName evidence="2">GD24738</fullName>
    </submittedName>
</protein>
<accession>B4NTZ9</accession>
<feature type="compositionally biased region" description="Polar residues" evidence="1">
    <location>
        <begin position="32"/>
        <end position="42"/>
    </location>
</feature>
<dbReference type="PhylomeDB" id="B4NTZ9"/>
<dbReference type="Proteomes" id="UP000000304">
    <property type="component" value="Unassembled WGS sequence"/>
</dbReference>
<proteinExistence type="predicted"/>